<evidence type="ECO:0000313" key="7">
    <source>
        <dbReference type="EMBL" id="KAK7392135.1"/>
    </source>
</evidence>
<dbReference type="GO" id="GO:0003677">
    <property type="term" value="F:DNA binding"/>
    <property type="evidence" value="ECO:0007669"/>
    <property type="project" value="UniProtKB-KW"/>
</dbReference>
<keyword evidence="2" id="KW-0805">Transcription regulation</keyword>
<feature type="domain" description="MADS-box" evidence="6">
    <location>
        <begin position="1"/>
        <end position="49"/>
    </location>
</feature>
<dbReference type="SMART" id="SM00432">
    <property type="entry name" value="MADS"/>
    <property type="match status" value="1"/>
</dbReference>
<dbReference type="SUPFAM" id="SSF55455">
    <property type="entry name" value="SRF-like"/>
    <property type="match status" value="1"/>
</dbReference>
<dbReference type="InterPro" id="IPR050142">
    <property type="entry name" value="MADS-box/MEF2_TF"/>
</dbReference>
<dbReference type="InterPro" id="IPR002100">
    <property type="entry name" value="TF_MADSbox"/>
</dbReference>
<keyword evidence="8" id="KW-1185">Reference proteome</keyword>
<protein>
    <recommendedName>
        <fullName evidence="6">MADS-box domain-containing protein</fullName>
    </recommendedName>
</protein>
<accession>A0AAN9SBM4</accession>
<dbReference type="Gene3D" id="3.40.1810.10">
    <property type="entry name" value="Transcription factor, MADS-box"/>
    <property type="match status" value="1"/>
</dbReference>
<comment type="caution">
    <text evidence="7">The sequence shown here is derived from an EMBL/GenBank/DDBJ whole genome shotgun (WGS) entry which is preliminary data.</text>
</comment>
<keyword evidence="3" id="KW-0238">DNA-binding</keyword>
<dbReference type="GO" id="GO:0005634">
    <property type="term" value="C:nucleus"/>
    <property type="evidence" value="ECO:0007669"/>
    <property type="project" value="UniProtKB-SubCell"/>
</dbReference>
<dbReference type="AlphaFoldDB" id="A0AAN9SBM4"/>
<evidence type="ECO:0000256" key="4">
    <source>
        <dbReference type="ARBA" id="ARBA00023163"/>
    </source>
</evidence>
<dbReference type="PANTHER" id="PTHR48019">
    <property type="entry name" value="SERUM RESPONSE FACTOR HOMOLOG"/>
    <property type="match status" value="1"/>
</dbReference>
<dbReference type="PRINTS" id="PR00404">
    <property type="entry name" value="MADSDOMAIN"/>
</dbReference>
<dbReference type="Proteomes" id="UP001386955">
    <property type="component" value="Unassembled WGS sequence"/>
</dbReference>
<evidence type="ECO:0000259" key="6">
    <source>
        <dbReference type="PROSITE" id="PS50066"/>
    </source>
</evidence>
<dbReference type="InterPro" id="IPR036879">
    <property type="entry name" value="TF_MADSbox_sf"/>
</dbReference>
<keyword evidence="4" id="KW-0804">Transcription</keyword>
<sequence length="158" mass="18173">MARKKVKLEYISDATARRTTYKKRKKGMIKKVNELSILCGIPACAIISSPFDSKAEIWPDPDGAKEVIQKYQDASVLDQSKNVNQESYIMQKIVKVQDQLKKLRQENHDKENTLSICNYVQGEHLPNDVQELLQLNNLIHKTIREIQILSDVLNYDST</sequence>
<evidence type="ECO:0000256" key="3">
    <source>
        <dbReference type="ARBA" id="ARBA00023125"/>
    </source>
</evidence>
<dbReference type="FunFam" id="3.40.1810.10:FF:000024">
    <property type="entry name" value="Agamous-like MADS-box protein AGL80"/>
    <property type="match status" value="1"/>
</dbReference>
<organism evidence="7 8">
    <name type="scientific">Psophocarpus tetragonolobus</name>
    <name type="common">Winged bean</name>
    <name type="synonym">Dolichos tetragonolobus</name>
    <dbReference type="NCBI Taxonomy" id="3891"/>
    <lineage>
        <taxon>Eukaryota</taxon>
        <taxon>Viridiplantae</taxon>
        <taxon>Streptophyta</taxon>
        <taxon>Embryophyta</taxon>
        <taxon>Tracheophyta</taxon>
        <taxon>Spermatophyta</taxon>
        <taxon>Magnoliopsida</taxon>
        <taxon>eudicotyledons</taxon>
        <taxon>Gunneridae</taxon>
        <taxon>Pentapetalae</taxon>
        <taxon>rosids</taxon>
        <taxon>fabids</taxon>
        <taxon>Fabales</taxon>
        <taxon>Fabaceae</taxon>
        <taxon>Papilionoideae</taxon>
        <taxon>50 kb inversion clade</taxon>
        <taxon>NPAAA clade</taxon>
        <taxon>indigoferoid/millettioid clade</taxon>
        <taxon>Phaseoleae</taxon>
        <taxon>Psophocarpus</taxon>
    </lineage>
</organism>
<name>A0AAN9SBM4_PSOTE</name>
<evidence type="ECO:0000256" key="2">
    <source>
        <dbReference type="ARBA" id="ARBA00023015"/>
    </source>
</evidence>
<dbReference type="Pfam" id="PF00319">
    <property type="entry name" value="SRF-TF"/>
    <property type="match status" value="1"/>
</dbReference>
<evidence type="ECO:0000256" key="1">
    <source>
        <dbReference type="ARBA" id="ARBA00004123"/>
    </source>
</evidence>
<reference evidence="7 8" key="1">
    <citation type="submission" date="2024-01" db="EMBL/GenBank/DDBJ databases">
        <title>The genomes of 5 underutilized Papilionoideae crops provide insights into root nodulation and disease resistanc.</title>
        <authorList>
            <person name="Jiang F."/>
        </authorList>
    </citation>
    <scope>NUCLEOTIDE SEQUENCE [LARGE SCALE GENOMIC DNA]</scope>
    <source>
        <strain evidence="7">DUOXIRENSHENG_FW03</strain>
        <tissue evidence="7">Leaves</tissue>
    </source>
</reference>
<evidence type="ECO:0000256" key="5">
    <source>
        <dbReference type="ARBA" id="ARBA00023242"/>
    </source>
</evidence>
<dbReference type="PROSITE" id="PS50066">
    <property type="entry name" value="MADS_BOX_2"/>
    <property type="match status" value="1"/>
</dbReference>
<dbReference type="GO" id="GO:0046983">
    <property type="term" value="F:protein dimerization activity"/>
    <property type="evidence" value="ECO:0007669"/>
    <property type="project" value="InterPro"/>
</dbReference>
<proteinExistence type="predicted"/>
<comment type="subcellular location">
    <subcellularLocation>
        <location evidence="1">Nucleus</location>
    </subcellularLocation>
</comment>
<gene>
    <name evidence="7" type="ORF">VNO78_20565</name>
</gene>
<dbReference type="EMBL" id="JAYMYS010000005">
    <property type="protein sequence ID" value="KAK7392135.1"/>
    <property type="molecule type" value="Genomic_DNA"/>
</dbReference>
<keyword evidence="5" id="KW-0539">Nucleus</keyword>
<evidence type="ECO:0000313" key="8">
    <source>
        <dbReference type="Proteomes" id="UP001386955"/>
    </source>
</evidence>